<keyword evidence="2 5" id="KW-0812">Transmembrane</keyword>
<feature type="domain" description="G-protein coupled receptors family 2 profile 2" evidence="7">
    <location>
        <begin position="469"/>
        <end position="728"/>
    </location>
</feature>
<reference evidence="8" key="1">
    <citation type="submission" date="2020-05" db="UniProtKB">
        <authorList>
            <consortium name="EnsemblMetazoa"/>
        </authorList>
    </citation>
    <scope>IDENTIFICATION</scope>
    <source>
        <strain evidence="8">USDA</strain>
    </source>
</reference>
<dbReference type="InterPro" id="IPR017981">
    <property type="entry name" value="GPCR_2-like_7TM"/>
</dbReference>
<keyword evidence="6" id="KW-0732">Signal</keyword>
<evidence type="ECO:0000256" key="4">
    <source>
        <dbReference type="ARBA" id="ARBA00023136"/>
    </source>
</evidence>
<feature type="transmembrane region" description="Helical" evidence="5">
    <location>
        <begin position="631"/>
        <end position="655"/>
    </location>
</feature>
<dbReference type="Pfam" id="PF00002">
    <property type="entry name" value="7tm_2"/>
    <property type="match status" value="1"/>
</dbReference>
<dbReference type="PANTHER" id="PTHR45692:SF1">
    <property type="entry name" value="G-PROTEIN COUPLED RECEPTORS FAMILY 2 PROFILE 2 DOMAIN-CONTAINING PROTEIN"/>
    <property type="match status" value="1"/>
</dbReference>
<sequence>MKFISIVVLLVYSTSTKSSKVYPSPAGGYVKIHQRKISENKSLSCGSNSNNTCAEESFEPYCMGLNNRKLECINSWPSANFGDIVRSKDLCLLTTGQPLMRSCLYNSSDCSAYWEEFDVKAIRCLRDIKQNIVTNDLYQMLKRVQENPLTEDNARINVTSQLVELLKKSPTVRTTADLVLTADILELITEHAHNHSLVPKVLQVMNLLMASNDNVILSSSTLGATNRLIKITEDFYDRMISVASDCREVPDGYRHYLEKFLSIFYINILCTAKSGIAVYNGPSKKSMSSSQSLITISDSTTNNYFRYLNKNEDLKSLASDTNFMAYFKLNYKFRAVLFKKSQQNSYILRISLYKSMQFFVDAKIRNKIPASVIFRISTPRVPEWFPAPTGELLLRPIPPNRPNLEGLFCAVWDLGNLDGMKNYTNVTHNGFNCTTSQVPSFVAVVEFRKNPMPAALKLPLLTVRQEYEVNKGTIAACIQSLLGLFCIFVTAIVFKEWRLQFVNQLLVNICLVLTLFTCYFIANFMPSIRKALQNVYNLQSCKIMGALLQYCILVLSVWMLFIGILQYYRYASVFGAQPRKCWVGRSALAAWTLPLIPTALVFFLDSESYTLFVRTPTAYKQILCYPTGLNWYLSVLLPFSLAICADLCIFAYIVWKIRISLTKFHRTLERNEVIMQVRKSFCLLLILSISWIFGILGHIHDSSNYSRIFCYTATLQGVFLFVYFVMCDENARASWLRILRARRKSFAVENTVDRSLSVTQQWFDLSFK</sequence>
<organism evidence="8 9">
    <name type="scientific">Stomoxys calcitrans</name>
    <name type="common">Stable fly</name>
    <name type="synonym">Conops calcitrans</name>
    <dbReference type="NCBI Taxonomy" id="35570"/>
    <lineage>
        <taxon>Eukaryota</taxon>
        <taxon>Metazoa</taxon>
        <taxon>Ecdysozoa</taxon>
        <taxon>Arthropoda</taxon>
        <taxon>Hexapoda</taxon>
        <taxon>Insecta</taxon>
        <taxon>Pterygota</taxon>
        <taxon>Neoptera</taxon>
        <taxon>Endopterygota</taxon>
        <taxon>Diptera</taxon>
        <taxon>Brachycera</taxon>
        <taxon>Muscomorpha</taxon>
        <taxon>Muscoidea</taxon>
        <taxon>Muscidae</taxon>
        <taxon>Stomoxys</taxon>
    </lineage>
</organism>
<feature type="signal peptide" evidence="6">
    <location>
        <begin position="1"/>
        <end position="18"/>
    </location>
</feature>
<dbReference type="PROSITE" id="PS50261">
    <property type="entry name" value="G_PROTEIN_RECEP_F2_4"/>
    <property type="match status" value="1"/>
</dbReference>
<dbReference type="EnsemblMetazoa" id="SCAU006702-RA">
    <property type="protein sequence ID" value="SCAU006702-PA"/>
    <property type="gene ID" value="SCAU006702"/>
</dbReference>
<evidence type="ECO:0000256" key="5">
    <source>
        <dbReference type="SAM" id="Phobius"/>
    </source>
</evidence>
<dbReference type="Proteomes" id="UP000095300">
    <property type="component" value="Unassembled WGS sequence"/>
</dbReference>
<evidence type="ECO:0000256" key="3">
    <source>
        <dbReference type="ARBA" id="ARBA00022989"/>
    </source>
</evidence>
<feature type="transmembrane region" description="Helical" evidence="5">
    <location>
        <begin position="705"/>
        <end position="726"/>
    </location>
</feature>
<feature type="transmembrane region" description="Helical" evidence="5">
    <location>
        <begin position="473"/>
        <end position="494"/>
    </location>
</feature>
<dbReference type="AlphaFoldDB" id="A0A1I8PBW6"/>
<evidence type="ECO:0000259" key="7">
    <source>
        <dbReference type="PROSITE" id="PS50261"/>
    </source>
</evidence>
<dbReference type="PANTHER" id="PTHR45692">
    <property type="entry name" value="G_PROTEIN_RECEP_F2_4 DOMAIN-CONTAINING PROTEIN"/>
    <property type="match status" value="1"/>
</dbReference>
<dbReference type="KEGG" id="scac:106081965"/>
<gene>
    <name evidence="8" type="primary">106081965</name>
</gene>
<evidence type="ECO:0000313" key="8">
    <source>
        <dbReference type="EnsemblMetazoa" id="SCAU006702-PA"/>
    </source>
</evidence>
<dbReference type="GO" id="GO:0004930">
    <property type="term" value="F:G protein-coupled receptor activity"/>
    <property type="evidence" value="ECO:0007669"/>
    <property type="project" value="InterPro"/>
</dbReference>
<dbReference type="VEuPathDB" id="VectorBase:SCAU006702"/>
<protein>
    <recommendedName>
        <fullName evidence="7">G-protein coupled receptors family 2 profile 2 domain-containing protein</fullName>
    </recommendedName>
</protein>
<keyword evidence="3 5" id="KW-1133">Transmembrane helix</keyword>
<dbReference type="OrthoDB" id="10037534at2759"/>
<feature type="chain" id="PRO_5009326347" description="G-protein coupled receptors family 2 profile 2 domain-containing protein" evidence="6">
    <location>
        <begin position="19"/>
        <end position="768"/>
    </location>
</feature>
<proteinExistence type="predicted"/>
<evidence type="ECO:0000313" key="9">
    <source>
        <dbReference type="Proteomes" id="UP000095300"/>
    </source>
</evidence>
<evidence type="ECO:0000256" key="6">
    <source>
        <dbReference type="SAM" id="SignalP"/>
    </source>
</evidence>
<accession>A0A1I8PBW6</accession>
<dbReference type="GO" id="GO:0007166">
    <property type="term" value="P:cell surface receptor signaling pathway"/>
    <property type="evidence" value="ECO:0007669"/>
    <property type="project" value="InterPro"/>
</dbReference>
<dbReference type="InterPro" id="IPR000832">
    <property type="entry name" value="GPCR_2_secretin-like"/>
</dbReference>
<dbReference type="STRING" id="35570.A0A1I8PBW6"/>
<feature type="transmembrane region" description="Helical" evidence="5">
    <location>
        <begin position="680"/>
        <end position="699"/>
    </location>
</feature>
<dbReference type="GO" id="GO:0016020">
    <property type="term" value="C:membrane"/>
    <property type="evidence" value="ECO:0007669"/>
    <property type="project" value="UniProtKB-SubCell"/>
</dbReference>
<keyword evidence="4 5" id="KW-0472">Membrane</keyword>
<evidence type="ECO:0000256" key="2">
    <source>
        <dbReference type="ARBA" id="ARBA00022692"/>
    </source>
</evidence>
<comment type="subcellular location">
    <subcellularLocation>
        <location evidence="1">Membrane</location>
        <topology evidence="1">Multi-pass membrane protein</topology>
    </subcellularLocation>
</comment>
<feature type="transmembrane region" description="Helical" evidence="5">
    <location>
        <begin position="546"/>
        <end position="570"/>
    </location>
</feature>
<name>A0A1I8PBW6_STOCA</name>
<dbReference type="Gene3D" id="1.20.1070.10">
    <property type="entry name" value="Rhodopsin 7-helix transmembrane proteins"/>
    <property type="match status" value="1"/>
</dbReference>
<feature type="transmembrane region" description="Helical" evidence="5">
    <location>
        <begin position="582"/>
        <end position="604"/>
    </location>
</feature>
<evidence type="ECO:0000256" key="1">
    <source>
        <dbReference type="ARBA" id="ARBA00004141"/>
    </source>
</evidence>
<keyword evidence="9" id="KW-1185">Reference proteome</keyword>
<feature type="transmembrane region" description="Helical" evidence="5">
    <location>
        <begin position="506"/>
        <end position="526"/>
    </location>
</feature>